<dbReference type="EMBL" id="UZAN01044940">
    <property type="protein sequence ID" value="VDP81772.1"/>
    <property type="molecule type" value="Genomic_DNA"/>
</dbReference>
<organism evidence="3">
    <name type="scientific">Echinostoma caproni</name>
    <dbReference type="NCBI Taxonomy" id="27848"/>
    <lineage>
        <taxon>Eukaryota</taxon>
        <taxon>Metazoa</taxon>
        <taxon>Spiralia</taxon>
        <taxon>Lophotrochozoa</taxon>
        <taxon>Platyhelminthes</taxon>
        <taxon>Trematoda</taxon>
        <taxon>Digenea</taxon>
        <taxon>Plagiorchiida</taxon>
        <taxon>Echinostomata</taxon>
        <taxon>Echinostomatoidea</taxon>
        <taxon>Echinostomatidae</taxon>
        <taxon>Echinostoma</taxon>
    </lineage>
</organism>
<evidence type="ECO:0000313" key="1">
    <source>
        <dbReference type="EMBL" id="VDP81772.1"/>
    </source>
</evidence>
<evidence type="ECO:0000313" key="2">
    <source>
        <dbReference type="Proteomes" id="UP000272942"/>
    </source>
</evidence>
<dbReference type="WBParaSite" id="ECPE_0000771501-mRNA-1">
    <property type="protein sequence ID" value="ECPE_0000771501-mRNA-1"/>
    <property type="gene ID" value="ECPE_0000771501"/>
</dbReference>
<dbReference type="Proteomes" id="UP000272942">
    <property type="component" value="Unassembled WGS sequence"/>
</dbReference>
<evidence type="ECO:0000313" key="3">
    <source>
        <dbReference type="WBParaSite" id="ECPE_0000771501-mRNA-1"/>
    </source>
</evidence>
<dbReference type="OrthoDB" id="5947018at2759"/>
<sequence>MRVDGNITLDCVHEIPEAWHDSYIVRMNHQDNGCHARDLCLEFDQGRKDYLLRTDVTYSHKRDTPFKDVCNFQALGLSSVNLFQTVRPRVLIRTTNRTGNDPGSKCGIYQLRIEGTAHLLHNSLSPDPNENGHVTTDQFRTSRSLPYVTRRDGYSPASNQDRFKNVVPLQITYPSIEASWFEEPLFLKYYRTQPSCRVEMTDFNANLGSTGEFDNQLRLYTSCDGLYAPFLQLTEFLCMSVHTIDTISPALARYSMLITYSSVLDQYFCWLIKSTNQNSTQLFVLILFPSPQCPYEWTSLGDIRFDPREALAIFFMSPGECKTSNINRKKSNHSDNCVYCILWNKGTDTETP</sequence>
<reference evidence="1 2" key="2">
    <citation type="submission" date="2018-11" db="EMBL/GenBank/DDBJ databases">
        <authorList>
            <consortium name="Pathogen Informatics"/>
        </authorList>
    </citation>
    <scope>NUCLEOTIDE SEQUENCE [LARGE SCALE GENOMIC DNA]</scope>
    <source>
        <strain evidence="1 2">Egypt</strain>
    </source>
</reference>
<proteinExistence type="predicted"/>
<dbReference type="AlphaFoldDB" id="A0A183AL61"/>
<reference evidence="3" key="1">
    <citation type="submission" date="2016-06" db="UniProtKB">
        <authorList>
            <consortium name="WormBaseParasite"/>
        </authorList>
    </citation>
    <scope>IDENTIFICATION</scope>
</reference>
<protein>
    <submittedName>
        <fullName evidence="3">CUB domain-containing protein</fullName>
    </submittedName>
</protein>
<accession>A0A183AL61</accession>
<name>A0A183AL61_9TREM</name>
<gene>
    <name evidence="1" type="ORF">ECPE_LOCUS7697</name>
</gene>
<keyword evidence="2" id="KW-1185">Reference proteome</keyword>